<dbReference type="InterPro" id="IPR036188">
    <property type="entry name" value="FAD/NAD-bd_sf"/>
</dbReference>
<protein>
    <recommendedName>
        <fullName evidence="3">Amine oxidase domain-containing protein</fullName>
    </recommendedName>
</protein>
<dbReference type="eggNOG" id="ENOG502SS46">
    <property type="taxonomic scope" value="Eukaryota"/>
</dbReference>
<dbReference type="RefSeq" id="XP_005794421.1">
    <property type="nucleotide sequence ID" value="XM_005794364.1"/>
</dbReference>
<keyword evidence="2" id="KW-1185">Reference proteome</keyword>
<sequence>MSLSHCSEVVVGGGWSGVYWAWRRLDQPGYDASGLCLLEASGRLGGRTYSVRDLALGGHNFTLDVGAYRFSPDMHLPGDVILKLALPTACYEPGCPSAKKDMPKPFQFNYSAPLRRIIDPATGLPAGYATALEAMAREIAAAGATVTLGAELVGIEPRGGAADGAAAGAPALRIKSAAGGATRTERIEPAVVMLNVPRARLLPLPGVASLLGGRVKSALSCIRFDSPKGAGWKIFSRFHSGNGTTALSKAYLGYESAWWRSPAVNLTEGEYPQNAFFPIATSKGPRWSWRWSDGRGVPIGVRWSDGPVRCAAGAAERGAAGGAERECAGFLEIFYSVSNETLFRSVSRAPVDPLGVATRATAGATLDLVHEALLEAISPLLTARGVKAASLPKPSLLAVGVWTRPDAKEPLGPPVGYTAPTKVYYAPEVSGSLGAACGVSGLSEGEYRLAALQPLGPGAPLYMANNDWVVSETRYMYGDWAEESLLQAERALRVAGQPRPAWLDADYYEQRVASVLGADRRAAGLELTGLAAA</sequence>
<dbReference type="GeneID" id="17287262"/>
<reference evidence="2" key="1">
    <citation type="journal article" date="2013" name="Nature">
        <title>Pan genome of the phytoplankton Emiliania underpins its global distribution.</title>
        <authorList>
            <person name="Read B.A."/>
            <person name="Kegel J."/>
            <person name="Klute M.J."/>
            <person name="Kuo A."/>
            <person name="Lefebvre S.C."/>
            <person name="Maumus F."/>
            <person name="Mayer C."/>
            <person name="Miller J."/>
            <person name="Monier A."/>
            <person name="Salamov A."/>
            <person name="Young J."/>
            <person name="Aguilar M."/>
            <person name="Claverie J.M."/>
            <person name="Frickenhaus S."/>
            <person name="Gonzalez K."/>
            <person name="Herman E.K."/>
            <person name="Lin Y.C."/>
            <person name="Napier J."/>
            <person name="Ogata H."/>
            <person name="Sarno A.F."/>
            <person name="Shmutz J."/>
            <person name="Schroeder D."/>
            <person name="de Vargas C."/>
            <person name="Verret F."/>
            <person name="von Dassow P."/>
            <person name="Valentin K."/>
            <person name="Van de Peer Y."/>
            <person name="Wheeler G."/>
            <person name="Dacks J.B."/>
            <person name="Delwiche C.F."/>
            <person name="Dyhrman S.T."/>
            <person name="Glockner G."/>
            <person name="John U."/>
            <person name="Richards T."/>
            <person name="Worden A.Z."/>
            <person name="Zhang X."/>
            <person name="Grigoriev I.V."/>
            <person name="Allen A.E."/>
            <person name="Bidle K."/>
            <person name="Borodovsky M."/>
            <person name="Bowler C."/>
            <person name="Brownlee C."/>
            <person name="Cock J.M."/>
            <person name="Elias M."/>
            <person name="Gladyshev V.N."/>
            <person name="Groth M."/>
            <person name="Guda C."/>
            <person name="Hadaegh A."/>
            <person name="Iglesias-Rodriguez M.D."/>
            <person name="Jenkins J."/>
            <person name="Jones B.M."/>
            <person name="Lawson T."/>
            <person name="Leese F."/>
            <person name="Lindquist E."/>
            <person name="Lobanov A."/>
            <person name="Lomsadze A."/>
            <person name="Malik S.B."/>
            <person name="Marsh M.E."/>
            <person name="Mackinder L."/>
            <person name="Mock T."/>
            <person name="Mueller-Roeber B."/>
            <person name="Pagarete A."/>
            <person name="Parker M."/>
            <person name="Probert I."/>
            <person name="Quesneville H."/>
            <person name="Raines C."/>
            <person name="Rensing S.A."/>
            <person name="Riano-Pachon D.M."/>
            <person name="Richier S."/>
            <person name="Rokitta S."/>
            <person name="Shiraiwa Y."/>
            <person name="Soanes D.M."/>
            <person name="van der Giezen M."/>
            <person name="Wahlund T.M."/>
            <person name="Williams B."/>
            <person name="Wilson W."/>
            <person name="Wolfe G."/>
            <person name="Wurch L.L."/>
        </authorList>
    </citation>
    <scope>NUCLEOTIDE SEQUENCE</scope>
</reference>
<dbReference type="KEGG" id="ehx:EMIHUDRAFT_461052"/>
<dbReference type="HOGENOM" id="CLU_578018_0_0_1"/>
<evidence type="ECO:0008006" key="3">
    <source>
        <dbReference type="Google" id="ProtNLM"/>
    </source>
</evidence>
<evidence type="ECO:0000313" key="2">
    <source>
        <dbReference type="Proteomes" id="UP000013827"/>
    </source>
</evidence>
<dbReference type="Proteomes" id="UP000013827">
    <property type="component" value="Unassembled WGS sequence"/>
</dbReference>
<dbReference type="SUPFAM" id="SSF51905">
    <property type="entry name" value="FAD/NAD(P)-binding domain"/>
    <property type="match status" value="1"/>
</dbReference>
<proteinExistence type="predicted"/>
<reference evidence="1" key="2">
    <citation type="submission" date="2024-10" db="UniProtKB">
        <authorList>
            <consortium name="EnsemblProtists"/>
        </authorList>
    </citation>
    <scope>IDENTIFICATION</scope>
</reference>
<dbReference type="Pfam" id="PF13450">
    <property type="entry name" value="NAD_binding_8"/>
    <property type="match status" value="1"/>
</dbReference>
<organism evidence="1 2">
    <name type="scientific">Emiliania huxleyi (strain CCMP1516)</name>
    <dbReference type="NCBI Taxonomy" id="280463"/>
    <lineage>
        <taxon>Eukaryota</taxon>
        <taxon>Haptista</taxon>
        <taxon>Haptophyta</taxon>
        <taxon>Prymnesiophyceae</taxon>
        <taxon>Isochrysidales</taxon>
        <taxon>Noelaerhabdaceae</taxon>
        <taxon>Emiliania</taxon>
    </lineage>
</organism>
<name>A0A0D3L1V7_EMIH1</name>
<dbReference type="PaxDb" id="2903-EOD41992"/>
<accession>A0A0D3L1V7</accession>
<evidence type="ECO:0000313" key="1">
    <source>
        <dbReference type="EnsemblProtists" id="EOD41992"/>
    </source>
</evidence>
<dbReference type="Gene3D" id="3.50.50.60">
    <property type="entry name" value="FAD/NAD(P)-binding domain"/>
    <property type="match status" value="1"/>
</dbReference>
<dbReference type="EnsemblProtists" id="EOD41992">
    <property type="protein sequence ID" value="EOD41992"/>
    <property type="gene ID" value="EMIHUDRAFT_461052"/>
</dbReference>
<dbReference type="AlphaFoldDB" id="A0A0D3L1V7"/>